<dbReference type="EMBL" id="JANPWB010000001">
    <property type="protein sequence ID" value="KAJ1215518.1"/>
    <property type="molecule type" value="Genomic_DNA"/>
</dbReference>
<feature type="region of interest" description="Disordered" evidence="1">
    <location>
        <begin position="1"/>
        <end position="26"/>
    </location>
</feature>
<evidence type="ECO:0000256" key="1">
    <source>
        <dbReference type="SAM" id="MobiDB-lite"/>
    </source>
</evidence>
<dbReference type="Proteomes" id="UP001066276">
    <property type="component" value="Chromosome 1_1"/>
</dbReference>
<proteinExistence type="predicted"/>
<reference evidence="2" key="1">
    <citation type="journal article" date="2022" name="bioRxiv">
        <title>Sequencing and chromosome-scale assembly of the giantPleurodeles waltlgenome.</title>
        <authorList>
            <person name="Brown T."/>
            <person name="Elewa A."/>
            <person name="Iarovenko S."/>
            <person name="Subramanian E."/>
            <person name="Araus A.J."/>
            <person name="Petzold A."/>
            <person name="Susuki M."/>
            <person name="Suzuki K.-i.T."/>
            <person name="Hayashi T."/>
            <person name="Toyoda A."/>
            <person name="Oliveira C."/>
            <person name="Osipova E."/>
            <person name="Leigh N.D."/>
            <person name="Simon A."/>
            <person name="Yun M.H."/>
        </authorList>
    </citation>
    <scope>NUCLEOTIDE SEQUENCE</scope>
    <source>
        <strain evidence="2">20211129_DDA</strain>
        <tissue evidence="2">Liver</tissue>
    </source>
</reference>
<evidence type="ECO:0000313" key="3">
    <source>
        <dbReference type="Proteomes" id="UP001066276"/>
    </source>
</evidence>
<sequence length="79" mass="8691">MSPEGTVMDETAETLGEHRRGPAEAAPTLTDLMMVIQGSWDDQTTMIDSVAIEFILLRVNLQKVADRMTTAEENIGVLQ</sequence>
<comment type="caution">
    <text evidence="2">The sequence shown here is derived from an EMBL/GenBank/DDBJ whole genome shotgun (WGS) entry which is preliminary data.</text>
</comment>
<dbReference type="AlphaFoldDB" id="A0AAV7WQN6"/>
<protein>
    <submittedName>
        <fullName evidence="2">Uncharacterized protein</fullName>
    </submittedName>
</protein>
<organism evidence="2 3">
    <name type="scientific">Pleurodeles waltl</name>
    <name type="common">Iberian ribbed newt</name>
    <dbReference type="NCBI Taxonomy" id="8319"/>
    <lineage>
        <taxon>Eukaryota</taxon>
        <taxon>Metazoa</taxon>
        <taxon>Chordata</taxon>
        <taxon>Craniata</taxon>
        <taxon>Vertebrata</taxon>
        <taxon>Euteleostomi</taxon>
        <taxon>Amphibia</taxon>
        <taxon>Batrachia</taxon>
        <taxon>Caudata</taxon>
        <taxon>Salamandroidea</taxon>
        <taxon>Salamandridae</taxon>
        <taxon>Pleurodelinae</taxon>
        <taxon>Pleurodeles</taxon>
    </lineage>
</organism>
<name>A0AAV7WQN6_PLEWA</name>
<evidence type="ECO:0000313" key="2">
    <source>
        <dbReference type="EMBL" id="KAJ1215518.1"/>
    </source>
</evidence>
<accession>A0AAV7WQN6</accession>
<gene>
    <name evidence="2" type="ORF">NDU88_003126</name>
</gene>
<keyword evidence="3" id="KW-1185">Reference proteome</keyword>